<protein>
    <submittedName>
        <fullName evidence="2">Uncharacterized protein</fullName>
    </submittedName>
</protein>
<sequence length="2267" mass="249518">MGCGATKTKVAPQEPQRLTAVVTDTDISGKAQLCSVTGRSETAEIECRLASGDFEEGLAIFSSWKAQQQRNFPPAVAPPPGRGEHRNHVRKLDRFLRSVQLDKDAFKSKFEEPVEAVQWVPFLAGLGRPKNWSACGVLLRCWKLLASFLPILGLLPAQLTAIRRCCQSSCPACWVVSFLDFWLSFGFGGLSSPITIQQVPLRLLSSHLKPSIWLVSGPTCMSHFERLATALSNLAEAIRGVAEELGRARESPPPIASEPLLPGDWELIEDQSSVPGEPSDYNATLRIAVEDGPPPTPEFCLSLARLKLRSARRNPEERAREAFVAGFWFRVSLLVSCAWPSEYSPLLPPSTWLVRSPVASPTVGAMEKKELRFSDAQAPSLLVFEVPALIAAGGEPLFTLALPLLKRQGGFLVAFPCGVIDPEAFPSTPADEDQMLGLARTFEGLALYEEEETEAGGLQLIPTGTSCSVVVCDVLDSILVYLREFDPITDSQVELVPFDEARPAAVPMHAEITPLALEWARSEVEGRVLFYSAREEQEPPVAPAPRTAKKATAKRVTTASLAEQVSALSAQMSLLLKQQAVTANGPAAINPGQQSPIASPAAGRGGIGGGYRVPPVSQMLSPPPKTANGAPLAILGPPPKVRQVPPQVPLPAEEPYDILDEGALPDTTAAVLSQQSAALTALVTHLVGQDNPLDLSGTIGTASSSTKGTMRREKMQQELAGRKSNFFLQIQQQIHKKMYPSRMLPKTEEELSQAQVSLMAYLERYGGYKGQKEAGLCMWIFAHAMDSASAGDFVATKEFLALGVMALEQSVFDAGDWSLAYVLTMAEDPPATMFSERMSSLTAAGRPFSPLVPPTLASTNLAYIKELEVLSTRRAETRTKKGGAGSPSQAGKNKDAEEENPSPKRRPRYPKKPKAIAEVREPPPASAGCSLSSYQSWCARSDGLTAEFDMLRSGRKNPDLHARLFDLIDAFQKQGCSANPYDRSFQGFQVPRDEERFPELQPYRDLDPSRLKLSGTGHWDASSFLSENLLMAYKEPLVLWLDRTPEIWEYPRLRDSQATILELAHIWDSKGLLLLHKEGVQDRRDFEKVRIFNAYKNATTDRQIGDRRGRNAVEAVVKGPSHNLPSGADLCDLVVDVSSQTLAISISDRKDYYHQIKVTQKRAVCNTLGPGLPEEAVSGLQAYGNFLLKASSKRRYDRLRDGDRLGHQRRPLGSPDDGLIWAAFNSILQGDHCGVDIATEAHTQLLQDFGLLSQDIQLVASRPCRHPSIAQGLVIDDFFCISVEDQGTPAPQTSAFRAYQQAQQAYSFAGLLGSPEKDLCAVSEGKAIGAYVNASDRALSRGLCTVGAPVEKRLSLSILSLQLAQLPLTTFGMHSCVMGAWVSMMIYRRPLMSVFDHAFRLVANEDVATNNHVTTQQPRAVAQELALAAVLAPLMLSNVAAKFDTHIYATDASEKKGAVCKAVAKPEVQEVLFKSCRTKGAYTKLLSPVQALLKKLNEFHEEPEEPQFLPEPKPGRPLAFMFEFLEIFSGASRVTEFVASFGVTCGPPIDLSRSEEFNLKHPHLAEWITHLLAEKVLKAVLLMPPCTTFSIMRRPALRDKDYPFGFDPADEQTSVGNILAQRSFQIGWTAAANDAVAVIEKPHSSKMKYLPSWEDLLELPSASLVRADSCQFGSIHQKSFSFLGINVDLSAVGRRCKGLCNHVPVQGSYTKASAPYEPRLAYALAHCLAHSVFQIRAREASLDFLETAGLENQLVNEVMLTSSWELQKVWAFGKPSHINLLELKSVEGLVDDQIKKTRSLRFVSLVDSNVGIKLGQTSSPSVLSQHNTSQGEGPPVVLPGRVGIGFGFFRHLPWVLTVIFLLCVPSSHFWVLSSFCFSLLLGRGVFPPSSFSFLGAAVLCFDSCAEAMVLGPVTGLEHRKAEERASRPMLPEGRPTLEVTSKLRQRYWKLFLDWTLQQGIDFEALLASYHLYVEDINTVMVRYGRELYSAGKPYSVFAETINTLSSKKPVLRRQLQGAWDLAFSWVQAEPSAHHVAMPWQILLAMTTVALAWGWPRVAGCISLGWGALLRAGEITGAYRRDLLLPRDVDSTIRYALLALHEPKTRNTGPRHQAAKLDVPDLLEVTDLAFGELPEHFKLWNQSGQSLRLRFKDILRELLLPTEKLAGLKPLDLGSLRAGGATWHLQTTEDGEFCRRKGRWISQRIMEVYVQETSALVYLKKISADSKTKILTLASLFPTVLARSKTLKRAKVPEKVWFILHQQEDLWR</sequence>
<feature type="region of interest" description="Disordered" evidence="1">
    <location>
        <begin position="874"/>
        <end position="925"/>
    </location>
</feature>
<reference evidence="3" key="2">
    <citation type="submission" date="2024-04" db="EMBL/GenBank/DDBJ databases">
        <authorList>
            <person name="Chen Y."/>
            <person name="Shah S."/>
            <person name="Dougan E. K."/>
            <person name="Thang M."/>
            <person name="Chan C."/>
        </authorList>
    </citation>
    <scope>NUCLEOTIDE SEQUENCE [LARGE SCALE GENOMIC DNA]</scope>
</reference>
<evidence type="ECO:0000313" key="2">
    <source>
        <dbReference type="EMBL" id="CAI3993311.1"/>
    </source>
</evidence>
<reference evidence="2" key="1">
    <citation type="submission" date="2022-10" db="EMBL/GenBank/DDBJ databases">
        <authorList>
            <person name="Chen Y."/>
            <person name="Dougan E. K."/>
            <person name="Chan C."/>
            <person name="Rhodes N."/>
            <person name="Thang M."/>
        </authorList>
    </citation>
    <scope>NUCLEOTIDE SEQUENCE</scope>
</reference>
<name>A0A9P1CNA4_9DINO</name>
<comment type="caution">
    <text evidence="2">The sequence shown here is derived from an EMBL/GenBank/DDBJ whole genome shotgun (WGS) entry which is preliminary data.</text>
</comment>
<evidence type="ECO:0000256" key="1">
    <source>
        <dbReference type="SAM" id="MobiDB-lite"/>
    </source>
</evidence>
<feature type="compositionally biased region" description="Basic residues" evidence="1">
    <location>
        <begin position="903"/>
        <end position="914"/>
    </location>
</feature>
<dbReference type="EMBL" id="CAMXCT020001813">
    <property type="protein sequence ID" value="CAL1146686.1"/>
    <property type="molecule type" value="Genomic_DNA"/>
</dbReference>
<dbReference type="EMBL" id="CAMXCT030001813">
    <property type="protein sequence ID" value="CAL4780623.1"/>
    <property type="molecule type" value="Genomic_DNA"/>
</dbReference>
<dbReference type="Proteomes" id="UP001152797">
    <property type="component" value="Unassembled WGS sequence"/>
</dbReference>
<keyword evidence="4" id="KW-1185">Reference proteome</keyword>
<proteinExistence type="predicted"/>
<dbReference type="EMBL" id="CAMXCT010001813">
    <property type="protein sequence ID" value="CAI3993311.1"/>
    <property type="molecule type" value="Genomic_DNA"/>
</dbReference>
<evidence type="ECO:0000313" key="4">
    <source>
        <dbReference type="Proteomes" id="UP001152797"/>
    </source>
</evidence>
<evidence type="ECO:0000313" key="3">
    <source>
        <dbReference type="EMBL" id="CAL1146686.1"/>
    </source>
</evidence>
<organism evidence="2">
    <name type="scientific">Cladocopium goreaui</name>
    <dbReference type="NCBI Taxonomy" id="2562237"/>
    <lineage>
        <taxon>Eukaryota</taxon>
        <taxon>Sar</taxon>
        <taxon>Alveolata</taxon>
        <taxon>Dinophyceae</taxon>
        <taxon>Suessiales</taxon>
        <taxon>Symbiodiniaceae</taxon>
        <taxon>Cladocopium</taxon>
    </lineage>
</organism>
<gene>
    <name evidence="2" type="ORF">C1SCF055_LOCUS20074</name>
</gene>
<accession>A0A9P1CNA4</accession>